<keyword evidence="3" id="KW-0808">Transferase</keyword>
<dbReference type="InterPro" id="IPR028098">
    <property type="entry name" value="Glyco_trans_4-like_N"/>
</dbReference>
<dbReference type="RefSeq" id="WP_373655342.1">
    <property type="nucleotide sequence ID" value="NZ_JBGUAW010000004.1"/>
</dbReference>
<dbReference type="InterPro" id="IPR001296">
    <property type="entry name" value="Glyco_trans_1"/>
</dbReference>
<evidence type="ECO:0000313" key="4">
    <source>
        <dbReference type="Proteomes" id="UP001575181"/>
    </source>
</evidence>
<accession>A0ABV4TTA2</accession>
<proteinExistence type="predicted"/>
<feature type="domain" description="Glycosyl transferase family 1" evidence="1">
    <location>
        <begin position="200"/>
        <end position="344"/>
    </location>
</feature>
<dbReference type="Pfam" id="PF00534">
    <property type="entry name" value="Glycos_transf_1"/>
    <property type="match status" value="1"/>
</dbReference>
<dbReference type="EC" id="2.4.-.-" evidence="3"/>
<dbReference type="Proteomes" id="UP001575181">
    <property type="component" value="Unassembled WGS sequence"/>
</dbReference>
<gene>
    <name evidence="3" type="ORF">ACERLL_06920</name>
</gene>
<reference evidence="3 4" key="1">
    <citation type="submission" date="2024-08" db="EMBL/GenBank/DDBJ databases">
        <title>Whole-genome sequencing of halo(alkali)philic microorganisms from hypersaline lakes.</title>
        <authorList>
            <person name="Sorokin D.Y."/>
            <person name="Merkel A.Y."/>
            <person name="Messina E."/>
            <person name="Yakimov M."/>
        </authorList>
    </citation>
    <scope>NUCLEOTIDE SEQUENCE [LARGE SCALE GENOMIC DNA]</scope>
    <source>
        <strain evidence="3 4">Cl-TMA</strain>
    </source>
</reference>
<keyword evidence="3" id="KW-0328">Glycosyltransferase</keyword>
<name>A0ABV4TTA2_9GAMM</name>
<sequence>MSGAPSRRIAIFLSFSGDGGVEHMMVNLAGAIARLGFPVDLVRIRVEGGHATRIPEGVRVVDLKARHTWSSLPALVRYLRRERPAALLAAKDRANRIALRARRIAGVSTRIAVRLGNNLSRSLEGRSRLRKWARTVPMRRAYHKADAVIAVSAGVAEDTAAITGLPRRAIQVLPNPVVTPDLEERARPIPEHPWLRDQGEKDPPLILGVGRLSRQKDFPTLLRAFARLTEEQSARLVVLGEGRDRAELEGMAARLGISGLVDFPGFAANPYPYMQRADLFALSSAWEGSPNALTEALALGTPVVATDCPSGPREILEEGRYGALVPVGDAPALAEAMAETLRAPLSPEFLRSGGDRYRDTESARRYLEVLGVPDAG</sequence>
<comment type="caution">
    <text evidence="3">The sequence shown here is derived from an EMBL/GenBank/DDBJ whole genome shotgun (WGS) entry which is preliminary data.</text>
</comment>
<dbReference type="PANTHER" id="PTHR12526">
    <property type="entry name" value="GLYCOSYLTRANSFERASE"/>
    <property type="match status" value="1"/>
</dbReference>
<evidence type="ECO:0000313" key="3">
    <source>
        <dbReference type="EMBL" id="MFA9460559.1"/>
    </source>
</evidence>
<dbReference type="CDD" id="cd03811">
    <property type="entry name" value="GT4_GT28_WabH-like"/>
    <property type="match status" value="1"/>
</dbReference>
<protein>
    <submittedName>
        <fullName evidence="3">Glycosyltransferase</fullName>
        <ecNumber evidence="3">2.4.-.-</ecNumber>
    </submittedName>
</protein>
<dbReference type="Pfam" id="PF13579">
    <property type="entry name" value="Glyco_trans_4_4"/>
    <property type="match status" value="1"/>
</dbReference>
<organism evidence="3 4">
    <name type="scientific">Thiohalorhabdus methylotrophus</name>
    <dbReference type="NCBI Taxonomy" id="3242694"/>
    <lineage>
        <taxon>Bacteria</taxon>
        <taxon>Pseudomonadati</taxon>
        <taxon>Pseudomonadota</taxon>
        <taxon>Gammaproteobacteria</taxon>
        <taxon>Thiohalorhabdales</taxon>
        <taxon>Thiohalorhabdaceae</taxon>
        <taxon>Thiohalorhabdus</taxon>
    </lineage>
</organism>
<keyword evidence="4" id="KW-1185">Reference proteome</keyword>
<dbReference type="GO" id="GO:0016757">
    <property type="term" value="F:glycosyltransferase activity"/>
    <property type="evidence" value="ECO:0007669"/>
    <property type="project" value="UniProtKB-KW"/>
</dbReference>
<dbReference type="Gene3D" id="3.40.50.2000">
    <property type="entry name" value="Glycogen Phosphorylase B"/>
    <property type="match status" value="2"/>
</dbReference>
<dbReference type="EMBL" id="JBGUAW010000004">
    <property type="protein sequence ID" value="MFA9460559.1"/>
    <property type="molecule type" value="Genomic_DNA"/>
</dbReference>
<dbReference type="SUPFAM" id="SSF53756">
    <property type="entry name" value="UDP-Glycosyltransferase/glycogen phosphorylase"/>
    <property type="match status" value="1"/>
</dbReference>
<feature type="domain" description="Glycosyltransferase subfamily 4-like N-terminal" evidence="2">
    <location>
        <begin position="19"/>
        <end position="175"/>
    </location>
</feature>
<evidence type="ECO:0000259" key="2">
    <source>
        <dbReference type="Pfam" id="PF13579"/>
    </source>
</evidence>
<evidence type="ECO:0000259" key="1">
    <source>
        <dbReference type="Pfam" id="PF00534"/>
    </source>
</evidence>